<evidence type="ECO:0000256" key="8">
    <source>
        <dbReference type="ARBA" id="ARBA00023128"/>
    </source>
</evidence>
<dbReference type="STRING" id="10195.A0A3M7S1F3"/>
<evidence type="ECO:0000259" key="12">
    <source>
        <dbReference type="Pfam" id="PF21343"/>
    </source>
</evidence>
<keyword evidence="14" id="KW-1185">Reference proteome</keyword>
<evidence type="ECO:0000259" key="10">
    <source>
        <dbReference type="Pfam" id="PF00441"/>
    </source>
</evidence>
<proteinExistence type="inferred from homology"/>
<reference evidence="13 14" key="1">
    <citation type="journal article" date="2018" name="Sci. Rep.">
        <title>Genomic signatures of local adaptation to the degree of environmental predictability in rotifers.</title>
        <authorList>
            <person name="Franch-Gras L."/>
            <person name="Hahn C."/>
            <person name="Garcia-Roger E.M."/>
            <person name="Carmona M.J."/>
            <person name="Serra M."/>
            <person name="Gomez A."/>
        </authorList>
    </citation>
    <scope>NUCLEOTIDE SEQUENCE [LARGE SCALE GENOMIC DNA]</scope>
    <source>
        <strain evidence="13">HYR1</strain>
    </source>
</reference>
<dbReference type="InterPro" id="IPR009075">
    <property type="entry name" value="AcylCo_DH/oxidase_C"/>
</dbReference>
<accession>A0A3M7S1F3</accession>
<comment type="caution">
    <text evidence="13">The sequence shown here is derived from an EMBL/GenBank/DDBJ whole genome shotgun (WGS) entry which is preliminary data.</text>
</comment>
<evidence type="ECO:0000256" key="4">
    <source>
        <dbReference type="ARBA" id="ARBA00022630"/>
    </source>
</evidence>
<feature type="domain" description="ACAD9/ACADV-like C-terminal" evidence="12">
    <location>
        <begin position="527"/>
        <end position="644"/>
    </location>
</feature>
<evidence type="ECO:0000256" key="1">
    <source>
        <dbReference type="ARBA" id="ARBA00001974"/>
    </source>
</evidence>
<dbReference type="InterPro" id="IPR009100">
    <property type="entry name" value="AcylCoA_DH/oxidase_NM_dom_sf"/>
</dbReference>
<dbReference type="GO" id="GO:0006631">
    <property type="term" value="P:fatty acid metabolic process"/>
    <property type="evidence" value="ECO:0007669"/>
    <property type="project" value="UniProtKB-ARBA"/>
</dbReference>
<dbReference type="InterPro" id="IPR013786">
    <property type="entry name" value="AcylCoA_DH/ox_N"/>
</dbReference>
<feature type="domain" description="Acyl-CoA dehydrogenase/oxidase N-terminal" evidence="11">
    <location>
        <begin position="119"/>
        <end position="205"/>
    </location>
</feature>
<evidence type="ECO:0000256" key="5">
    <source>
        <dbReference type="ARBA" id="ARBA00022827"/>
    </source>
</evidence>
<dbReference type="InterPro" id="IPR049448">
    <property type="entry name" value="ACAD9/ACADV-like_C"/>
</dbReference>
<dbReference type="PANTHER" id="PTHR43884">
    <property type="entry name" value="ACYL-COA DEHYDROGENASE"/>
    <property type="match status" value="1"/>
</dbReference>
<dbReference type="OrthoDB" id="354at2759"/>
<dbReference type="GO" id="GO:0005739">
    <property type="term" value="C:mitochondrion"/>
    <property type="evidence" value="ECO:0007669"/>
    <property type="project" value="UniProtKB-SubCell"/>
</dbReference>
<dbReference type="Gene3D" id="1.10.540.10">
    <property type="entry name" value="Acyl-CoA dehydrogenase/oxidase, N-terminal domain"/>
    <property type="match status" value="1"/>
</dbReference>
<dbReference type="Gene3D" id="1.20.140.10">
    <property type="entry name" value="Butyryl-CoA Dehydrogenase, subunit A, domain 3"/>
    <property type="match status" value="2"/>
</dbReference>
<keyword evidence="4" id="KW-0285">Flavoprotein</keyword>
<feature type="domain" description="Acyl-CoA dehydrogenase/oxidase C-terminal" evidence="10">
    <location>
        <begin position="321"/>
        <end position="434"/>
    </location>
</feature>
<dbReference type="SUPFAM" id="SSF56645">
    <property type="entry name" value="Acyl-CoA dehydrogenase NM domain-like"/>
    <property type="match status" value="1"/>
</dbReference>
<dbReference type="Gene3D" id="2.40.110.10">
    <property type="entry name" value="Butyryl-CoA Dehydrogenase, subunit A, domain 2"/>
    <property type="match status" value="1"/>
</dbReference>
<comment type="cofactor">
    <cofactor evidence="1">
        <name>FAD</name>
        <dbReference type="ChEBI" id="CHEBI:57692"/>
    </cofactor>
</comment>
<protein>
    <submittedName>
        <fullName evidence="13">Acyl-dehydrogenase family member mitochondrial</fullName>
    </submittedName>
</protein>
<evidence type="ECO:0000256" key="2">
    <source>
        <dbReference type="ARBA" id="ARBA00004173"/>
    </source>
</evidence>
<dbReference type="SUPFAM" id="SSF47203">
    <property type="entry name" value="Acyl-CoA dehydrogenase C-terminal domain-like"/>
    <property type="match status" value="1"/>
</dbReference>
<dbReference type="EMBL" id="REGN01002222">
    <property type="protein sequence ID" value="RNA29460.1"/>
    <property type="molecule type" value="Genomic_DNA"/>
</dbReference>
<evidence type="ECO:0000313" key="13">
    <source>
        <dbReference type="EMBL" id="RNA29460.1"/>
    </source>
</evidence>
<dbReference type="GO" id="GO:0003995">
    <property type="term" value="F:acyl-CoA dehydrogenase activity"/>
    <property type="evidence" value="ECO:0007669"/>
    <property type="project" value="TreeGrafter"/>
</dbReference>
<dbReference type="PANTHER" id="PTHR43884:SF9">
    <property type="entry name" value="COMPLEX I ASSEMBLY FACTOR ACAD9, MITOCHONDRIAL"/>
    <property type="match status" value="1"/>
</dbReference>
<keyword evidence="6" id="KW-0809">Transit peptide</keyword>
<keyword evidence="5" id="KW-0274">FAD</keyword>
<dbReference type="Pfam" id="PF02771">
    <property type="entry name" value="Acyl-CoA_dh_N"/>
    <property type="match status" value="1"/>
</dbReference>
<keyword evidence="8" id="KW-0496">Mitochondrion</keyword>
<evidence type="ECO:0000256" key="6">
    <source>
        <dbReference type="ARBA" id="ARBA00022946"/>
    </source>
</evidence>
<evidence type="ECO:0000256" key="7">
    <source>
        <dbReference type="ARBA" id="ARBA00023002"/>
    </source>
</evidence>
<name>A0A3M7S1F3_BRAPC</name>
<gene>
    <name evidence="13" type="ORF">BpHYR1_004939</name>
</gene>
<dbReference type="Proteomes" id="UP000276133">
    <property type="component" value="Unassembled WGS sequence"/>
</dbReference>
<sequence>MLRRSLFKSSVENLRQRCFSIQIARQQGDKNIDQIDNGGQSSKKSSSMDKSNRDFIQRLCTRPKQVRNKPFIKSLFKGEYLYDFLKYPEYEHNIFSESLDKHVQSIKAYFKTSNYGKIIDKNGNFSLEAISDFRSLGLFSKCLPIEYNGSELDSTGFARIIEETSTYPSLALNLINIQELVARSILAYGTQSQKDKILPQIARGEINAGFCYSEINNSFDPANFDLMARIGSVKGEKIYTLNGEKTWVSLLSNDNIEDALLVTFAKTFNEGSDKLNAFLVSAKSPGVSLKKVLSNQNGLSLYQVNFKEVVLSKEDILGEYGNGFEISSRIVDQSRYLVGAICIGLLKHLYKQTIDFSIQTYRYGKSISQFPLIKARLACVEHKLYTMESMVYLTAGVVDTYDMPDVGCEAALTKIFCTETLRECVSHCLDIMAMGQFINLDKLTQKYLSDVSYLVNALNTNDLLRLYVGTNGLVLSGAEFGDELSKVRNPLKYPGFLLRQILINHKLIRSAQKKIPQYFYLWEHVHPSLQEPVSVLEQSAVKLMMAAKSTIINHGRDVIDNQVPLAMLADMAMHIYAMNSAIARASRSYSIGLPNSQHEVALVFVQCKESGKIVDEMHADIISSRGGEGLNNTKFNIADNVLKVKNHAASHSISRNY</sequence>
<dbReference type="InterPro" id="IPR036250">
    <property type="entry name" value="AcylCo_DH-like_C"/>
</dbReference>
<dbReference type="AlphaFoldDB" id="A0A3M7S1F3"/>
<feature type="region of interest" description="Disordered" evidence="9">
    <location>
        <begin position="30"/>
        <end position="51"/>
    </location>
</feature>
<evidence type="ECO:0000313" key="14">
    <source>
        <dbReference type="Proteomes" id="UP000276133"/>
    </source>
</evidence>
<dbReference type="InterPro" id="IPR037069">
    <property type="entry name" value="AcylCoA_DH/ox_N_sf"/>
</dbReference>
<keyword evidence="7" id="KW-0560">Oxidoreductase</keyword>
<dbReference type="Pfam" id="PF00441">
    <property type="entry name" value="Acyl-CoA_dh_1"/>
    <property type="match status" value="1"/>
</dbReference>
<comment type="subcellular location">
    <subcellularLocation>
        <location evidence="2">Mitochondrion</location>
    </subcellularLocation>
</comment>
<dbReference type="InterPro" id="IPR046373">
    <property type="entry name" value="Acyl-CoA_Oxase/DH_mid-dom_sf"/>
</dbReference>
<comment type="similarity">
    <text evidence="3">Belongs to the acyl-CoA dehydrogenase family.</text>
</comment>
<evidence type="ECO:0000256" key="3">
    <source>
        <dbReference type="ARBA" id="ARBA00009347"/>
    </source>
</evidence>
<organism evidence="13 14">
    <name type="scientific">Brachionus plicatilis</name>
    <name type="common">Marine rotifer</name>
    <name type="synonym">Brachionus muelleri</name>
    <dbReference type="NCBI Taxonomy" id="10195"/>
    <lineage>
        <taxon>Eukaryota</taxon>
        <taxon>Metazoa</taxon>
        <taxon>Spiralia</taxon>
        <taxon>Gnathifera</taxon>
        <taxon>Rotifera</taxon>
        <taxon>Eurotatoria</taxon>
        <taxon>Monogononta</taxon>
        <taxon>Pseudotrocha</taxon>
        <taxon>Ploima</taxon>
        <taxon>Brachionidae</taxon>
        <taxon>Brachionus</taxon>
    </lineage>
</organism>
<dbReference type="GO" id="GO:0050660">
    <property type="term" value="F:flavin adenine dinucleotide binding"/>
    <property type="evidence" value="ECO:0007669"/>
    <property type="project" value="InterPro"/>
</dbReference>
<evidence type="ECO:0000256" key="9">
    <source>
        <dbReference type="SAM" id="MobiDB-lite"/>
    </source>
</evidence>
<evidence type="ECO:0000259" key="11">
    <source>
        <dbReference type="Pfam" id="PF02771"/>
    </source>
</evidence>
<dbReference type="Pfam" id="PF21343">
    <property type="entry name" value="ACAD9-ACADV_C"/>
    <property type="match status" value="1"/>
</dbReference>